<feature type="transmembrane region" description="Helical" evidence="6">
    <location>
        <begin position="312"/>
        <end position="330"/>
    </location>
</feature>
<feature type="transmembrane region" description="Helical" evidence="6">
    <location>
        <begin position="192"/>
        <end position="212"/>
    </location>
</feature>
<dbReference type="GO" id="GO:0046872">
    <property type="term" value="F:metal ion binding"/>
    <property type="evidence" value="ECO:0007669"/>
    <property type="project" value="InterPro"/>
</dbReference>
<dbReference type="PANTHER" id="PTHR11562">
    <property type="entry name" value="CATION EFFLUX PROTEIN/ ZINC TRANSPORTER"/>
    <property type="match status" value="1"/>
</dbReference>
<keyword evidence="3" id="KW-0862">Zinc</keyword>
<dbReference type="InterPro" id="IPR036163">
    <property type="entry name" value="HMA_dom_sf"/>
</dbReference>
<comment type="subcellular location">
    <subcellularLocation>
        <location evidence="1">Membrane</location>
        <topology evidence="1">Multi-pass membrane protein</topology>
    </subcellularLocation>
</comment>
<feature type="transmembrane region" description="Helical" evidence="6">
    <location>
        <begin position="289"/>
        <end position="306"/>
    </location>
</feature>
<comment type="caution">
    <text evidence="8">The sequence shown here is derived from an EMBL/GenBank/DDBJ whole genome shotgun (WGS) entry which is preliminary data.</text>
</comment>
<accession>A0A8J3AY32</accession>
<keyword evidence="2 6" id="KW-0812">Transmembrane</keyword>
<evidence type="ECO:0000313" key="8">
    <source>
        <dbReference type="EMBL" id="GGI55644.1"/>
    </source>
</evidence>
<dbReference type="GO" id="GO:0005886">
    <property type="term" value="C:plasma membrane"/>
    <property type="evidence" value="ECO:0007669"/>
    <property type="project" value="TreeGrafter"/>
</dbReference>
<dbReference type="Proteomes" id="UP000627205">
    <property type="component" value="Unassembled WGS sequence"/>
</dbReference>
<proteinExistence type="predicted"/>
<evidence type="ECO:0000256" key="6">
    <source>
        <dbReference type="SAM" id="Phobius"/>
    </source>
</evidence>
<evidence type="ECO:0000256" key="3">
    <source>
        <dbReference type="ARBA" id="ARBA00022906"/>
    </source>
</evidence>
<dbReference type="PANTHER" id="PTHR11562:SF17">
    <property type="entry name" value="RE54080P-RELATED"/>
    <property type="match status" value="1"/>
</dbReference>
<feature type="transmembrane region" description="Helical" evidence="6">
    <location>
        <begin position="161"/>
        <end position="180"/>
    </location>
</feature>
<dbReference type="Pfam" id="PF01545">
    <property type="entry name" value="Cation_efflux"/>
    <property type="match status" value="1"/>
</dbReference>
<dbReference type="EMBL" id="BMDP01000005">
    <property type="protein sequence ID" value="GGI55644.1"/>
    <property type="molecule type" value="Genomic_DNA"/>
</dbReference>
<gene>
    <name evidence="8" type="ORF">GCM10011430_28180</name>
</gene>
<dbReference type="GO" id="GO:0005385">
    <property type="term" value="F:zinc ion transmembrane transporter activity"/>
    <property type="evidence" value="ECO:0007669"/>
    <property type="project" value="TreeGrafter"/>
</dbReference>
<reference evidence="8" key="2">
    <citation type="submission" date="2020-09" db="EMBL/GenBank/DDBJ databases">
        <authorList>
            <person name="Sun Q."/>
            <person name="Sedlacek I."/>
        </authorList>
    </citation>
    <scope>NUCLEOTIDE SEQUENCE</scope>
    <source>
        <strain evidence="8">CCM 7664</strain>
    </source>
</reference>
<dbReference type="InterPro" id="IPR050681">
    <property type="entry name" value="CDF/SLC30A"/>
</dbReference>
<evidence type="ECO:0000313" key="9">
    <source>
        <dbReference type="Proteomes" id="UP000627205"/>
    </source>
</evidence>
<protein>
    <submittedName>
        <fullName evidence="8">Sodium:proton antiporter</fullName>
    </submittedName>
</protein>
<feature type="transmembrane region" description="Helical" evidence="6">
    <location>
        <begin position="219"/>
        <end position="237"/>
    </location>
</feature>
<keyword evidence="9" id="KW-1185">Reference proteome</keyword>
<dbReference type="InterPro" id="IPR058533">
    <property type="entry name" value="Cation_efflux_TM"/>
</dbReference>
<keyword evidence="3" id="KW-0813">Transport</keyword>
<dbReference type="AlphaFoldDB" id="A0A8J3AY32"/>
<evidence type="ECO:0000256" key="1">
    <source>
        <dbReference type="ARBA" id="ARBA00004141"/>
    </source>
</evidence>
<evidence type="ECO:0000256" key="2">
    <source>
        <dbReference type="ARBA" id="ARBA00022692"/>
    </source>
</evidence>
<evidence type="ECO:0000256" key="4">
    <source>
        <dbReference type="ARBA" id="ARBA00022989"/>
    </source>
</evidence>
<evidence type="ECO:0000259" key="7">
    <source>
        <dbReference type="Pfam" id="PF01545"/>
    </source>
</evidence>
<keyword evidence="5 6" id="KW-0472">Membrane</keyword>
<dbReference type="SUPFAM" id="SSF55008">
    <property type="entry name" value="HMA, heavy metal-associated domain"/>
    <property type="match status" value="2"/>
</dbReference>
<dbReference type="RefSeq" id="WP_188422801.1">
    <property type="nucleotide sequence ID" value="NZ_BMDP01000005.1"/>
</dbReference>
<dbReference type="SUPFAM" id="SSF161111">
    <property type="entry name" value="Cation efflux protein transmembrane domain-like"/>
    <property type="match status" value="1"/>
</dbReference>
<evidence type="ECO:0000256" key="5">
    <source>
        <dbReference type="ARBA" id="ARBA00023136"/>
    </source>
</evidence>
<keyword evidence="3" id="KW-0864">Zinc transport</keyword>
<name>A0A8J3AY32_9BURK</name>
<keyword evidence="4 6" id="KW-1133">Transmembrane helix</keyword>
<reference evidence="8" key="1">
    <citation type="journal article" date="2014" name="Int. J. Syst. Evol. Microbiol.">
        <title>Complete genome sequence of Corynebacterium casei LMG S-19264T (=DSM 44701T), isolated from a smear-ripened cheese.</title>
        <authorList>
            <consortium name="US DOE Joint Genome Institute (JGI-PGF)"/>
            <person name="Walter F."/>
            <person name="Albersmeier A."/>
            <person name="Kalinowski J."/>
            <person name="Ruckert C."/>
        </authorList>
    </citation>
    <scope>NUCLEOTIDE SEQUENCE</scope>
    <source>
        <strain evidence="8">CCM 7664</strain>
    </source>
</reference>
<feature type="domain" description="Cation efflux protein transmembrane" evidence="7">
    <location>
        <begin position="161"/>
        <end position="331"/>
    </location>
</feature>
<organism evidence="8 9">
    <name type="scientific">Oxalicibacterium solurbis</name>
    <dbReference type="NCBI Taxonomy" id="69280"/>
    <lineage>
        <taxon>Bacteria</taxon>
        <taxon>Pseudomonadati</taxon>
        <taxon>Pseudomonadota</taxon>
        <taxon>Betaproteobacteria</taxon>
        <taxon>Burkholderiales</taxon>
        <taxon>Oxalobacteraceae</taxon>
        <taxon>Oxalicibacterium</taxon>
    </lineage>
</organism>
<dbReference type="InterPro" id="IPR027469">
    <property type="entry name" value="Cation_efflux_TMD_sf"/>
</dbReference>
<feature type="transmembrane region" description="Helical" evidence="6">
    <location>
        <begin position="249"/>
        <end position="268"/>
    </location>
</feature>
<dbReference type="Gene3D" id="1.20.1510.10">
    <property type="entry name" value="Cation efflux protein transmembrane domain"/>
    <property type="match status" value="1"/>
</dbReference>
<sequence length="333" mass="35631">MDCPSEENLIRMALADEPVTSLRFDLPNRTLYITHSADPADLLARLSPLNLGASVKETRVVGEGSSGYQQTVFSIPKMDCPSEENLIRMALQEYGDSVRLSFDLKSRQLQVVHQVPASEILAKLSPLNLGASITQTTMADSGPVSATAAPDDTGEARTLRLLLAINGAMFAVEMILGLMAQSAGLVADSLDMFADAAVYGLSLYAVGGAAHMKVRAAHIAGWLQMILAVGALVEVIRRFTFGSEPESDLMMGIGVLALIANVSCLVLISQKRNHGVHMKASYIFSANDVLANIGVIVAGLLVHWTHSSYPDLIIGTFIALIVMRGAQRILKLS</sequence>
<keyword evidence="3" id="KW-0406">Ion transport</keyword>